<sequence length="83" mass="9384">MAINSEFKLKLENNQLTLAKLRERAGLTQRQLADALGVTNVTISSWERGLKEPRPNFAQVKIMIQVLGCTLDELVEATNPKYR</sequence>
<keyword evidence="1" id="KW-0238">DNA-binding</keyword>
<dbReference type="Pfam" id="PF01381">
    <property type="entry name" value="HTH_3"/>
    <property type="match status" value="1"/>
</dbReference>
<dbReference type="EMBL" id="JAAHFQ010000646">
    <property type="protein sequence ID" value="NER30806.1"/>
    <property type="molecule type" value="Genomic_DNA"/>
</dbReference>
<dbReference type="SUPFAM" id="SSF47413">
    <property type="entry name" value="lambda repressor-like DNA-binding domains"/>
    <property type="match status" value="1"/>
</dbReference>
<dbReference type="Gene3D" id="1.10.260.40">
    <property type="entry name" value="lambda repressor-like DNA-binding domains"/>
    <property type="match status" value="1"/>
</dbReference>
<dbReference type="CDD" id="cd00093">
    <property type="entry name" value="HTH_XRE"/>
    <property type="match status" value="1"/>
</dbReference>
<comment type="caution">
    <text evidence="3">The sequence shown here is derived from an EMBL/GenBank/DDBJ whole genome shotgun (WGS) entry which is preliminary data.</text>
</comment>
<proteinExistence type="predicted"/>
<dbReference type="InterPro" id="IPR010982">
    <property type="entry name" value="Lambda_DNA-bd_dom_sf"/>
</dbReference>
<dbReference type="AlphaFoldDB" id="A0A6B3NB39"/>
<protein>
    <submittedName>
        <fullName evidence="3">Helix-turn-helix transcriptional regulator</fullName>
    </submittedName>
</protein>
<dbReference type="SMART" id="SM00530">
    <property type="entry name" value="HTH_XRE"/>
    <property type="match status" value="1"/>
</dbReference>
<dbReference type="InterPro" id="IPR001387">
    <property type="entry name" value="Cro/C1-type_HTH"/>
</dbReference>
<evidence type="ECO:0000259" key="2">
    <source>
        <dbReference type="PROSITE" id="PS50943"/>
    </source>
</evidence>
<gene>
    <name evidence="3" type="ORF">F6J89_25110</name>
</gene>
<evidence type="ECO:0000256" key="1">
    <source>
        <dbReference type="ARBA" id="ARBA00023125"/>
    </source>
</evidence>
<feature type="domain" description="HTH cro/C1-type" evidence="2">
    <location>
        <begin position="18"/>
        <end position="74"/>
    </location>
</feature>
<reference evidence="3" key="1">
    <citation type="submission" date="2019-11" db="EMBL/GenBank/DDBJ databases">
        <title>Genomic insights into an expanded diversity of filamentous marine cyanobacteria reveals the extraordinary biosynthetic potential of Moorea and Okeania.</title>
        <authorList>
            <person name="Ferreira Leao T."/>
            <person name="Wang M."/>
            <person name="Moss N."/>
            <person name="Da Silva R."/>
            <person name="Sanders J."/>
            <person name="Nurk S."/>
            <person name="Gurevich A."/>
            <person name="Humphrey G."/>
            <person name="Reher R."/>
            <person name="Zhu Q."/>
            <person name="Belda-Ferre P."/>
            <person name="Glukhov E."/>
            <person name="Rex R."/>
            <person name="Dorrestein P.C."/>
            <person name="Knight R."/>
            <person name="Pevzner P."/>
            <person name="Gerwick W.H."/>
            <person name="Gerwick L."/>
        </authorList>
    </citation>
    <scope>NUCLEOTIDE SEQUENCE</scope>
    <source>
        <strain evidence="3">SIO1C4</strain>
    </source>
</reference>
<accession>A0A6B3NB39</accession>
<name>A0A6B3NB39_9CYAN</name>
<dbReference type="GO" id="GO:0003677">
    <property type="term" value="F:DNA binding"/>
    <property type="evidence" value="ECO:0007669"/>
    <property type="project" value="UniProtKB-KW"/>
</dbReference>
<dbReference type="PANTHER" id="PTHR46558">
    <property type="entry name" value="TRACRIPTIONAL REGULATORY PROTEIN-RELATED-RELATED"/>
    <property type="match status" value="1"/>
</dbReference>
<dbReference type="PROSITE" id="PS50943">
    <property type="entry name" value="HTH_CROC1"/>
    <property type="match status" value="1"/>
</dbReference>
<organism evidence="3">
    <name type="scientific">Symploca sp. SIO1C4</name>
    <dbReference type="NCBI Taxonomy" id="2607765"/>
    <lineage>
        <taxon>Bacteria</taxon>
        <taxon>Bacillati</taxon>
        <taxon>Cyanobacteriota</taxon>
        <taxon>Cyanophyceae</taxon>
        <taxon>Coleofasciculales</taxon>
        <taxon>Coleofasciculaceae</taxon>
        <taxon>Symploca</taxon>
    </lineage>
</organism>
<evidence type="ECO:0000313" key="3">
    <source>
        <dbReference type="EMBL" id="NER30806.1"/>
    </source>
</evidence>
<dbReference type="PANTHER" id="PTHR46558:SF4">
    <property type="entry name" value="DNA-BIDING PHAGE PROTEIN"/>
    <property type="match status" value="1"/>
</dbReference>